<name>A0A146K4U7_9EUKA</name>
<dbReference type="AlphaFoldDB" id="A0A146K4U7"/>
<feature type="non-terminal residue" evidence="1">
    <location>
        <position position="109"/>
    </location>
</feature>
<reference evidence="1" key="1">
    <citation type="submission" date="2015-07" db="EMBL/GenBank/DDBJ databases">
        <title>Adaptation to a free-living lifestyle via gene acquisitions in the diplomonad Trepomonas sp. PC1.</title>
        <authorList>
            <person name="Xu F."/>
            <person name="Jerlstrom-Hultqvist J."/>
            <person name="Kolisko M."/>
            <person name="Simpson A.G.B."/>
            <person name="Roger A.J."/>
            <person name="Svard S.G."/>
            <person name="Andersson J.O."/>
        </authorList>
    </citation>
    <scope>NUCLEOTIDE SEQUENCE</scope>
    <source>
        <strain evidence="1">PC1</strain>
    </source>
</reference>
<dbReference type="SUPFAM" id="SSF52058">
    <property type="entry name" value="L domain-like"/>
    <property type="match status" value="1"/>
</dbReference>
<evidence type="ECO:0000313" key="1">
    <source>
        <dbReference type="EMBL" id="JAP90519.1"/>
    </source>
</evidence>
<dbReference type="Gene3D" id="3.80.10.10">
    <property type="entry name" value="Ribonuclease Inhibitor"/>
    <property type="match status" value="1"/>
</dbReference>
<dbReference type="InterPro" id="IPR032675">
    <property type="entry name" value="LRR_dom_sf"/>
</dbReference>
<dbReference type="EMBL" id="GDID01006087">
    <property type="protein sequence ID" value="JAP90519.1"/>
    <property type="molecule type" value="Transcribed_RNA"/>
</dbReference>
<gene>
    <name evidence="1" type="ORF">TPC1_20182</name>
</gene>
<dbReference type="Pfam" id="PF13306">
    <property type="entry name" value="LRR_5"/>
    <property type="match status" value="1"/>
</dbReference>
<protein>
    <submittedName>
        <fullName evidence="1">Leucine rich repeats-containing protein</fullName>
    </submittedName>
</protein>
<dbReference type="InterPro" id="IPR026906">
    <property type="entry name" value="LRR_5"/>
</dbReference>
<proteinExistence type="predicted"/>
<feature type="non-terminal residue" evidence="1">
    <location>
        <position position="1"/>
    </location>
</feature>
<organism evidence="1">
    <name type="scientific">Trepomonas sp. PC1</name>
    <dbReference type="NCBI Taxonomy" id="1076344"/>
    <lineage>
        <taxon>Eukaryota</taxon>
        <taxon>Metamonada</taxon>
        <taxon>Diplomonadida</taxon>
        <taxon>Hexamitidae</taxon>
        <taxon>Hexamitinae</taxon>
        <taxon>Trepomonas</taxon>
    </lineage>
</organism>
<accession>A0A146K4U7</accession>
<sequence length="109" mass="12449">VFPNAQKIKIQAFAENSNLETIIAPRCVELREGAFQNCGQLKTVKMQPIYLKSLVFSGTGITYLNLPSVLRIDQYAFENLSQIRTLVVENCEFIHKQAFVSTFSQDRNY</sequence>